<evidence type="ECO:0000313" key="2">
    <source>
        <dbReference type="Proteomes" id="UP000789920"/>
    </source>
</evidence>
<name>A0ACA9RQB3_9GLOM</name>
<keyword evidence="2" id="KW-1185">Reference proteome</keyword>
<evidence type="ECO:0000313" key="1">
    <source>
        <dbReference type="EMBL" id="CAG8803234.1"/>
    </source>
</evidence>
<feature type="non-terminal residue" evidence="1">
    <location>
        <position position="58"/>
    </location>
</feature>
<sequence>NDYQNGDSQFHIALDNLLDGLTHIKSNAMTHVQVEPTKCHNSKSCGSNGQKLHTKAKQ</sequence>
<gene>
    <name evidence="1" type="ORF">RPERSI_LOCUS21479</name>
</gene>
<feature type="non-terminal residue" evidence="1">
    <location>
        <position position="1"/>
    </location>
</feature>
<protein>
    <submittedName>
        <fullName evidence="1">32763_t:CDS:1</fullName>
    </submittedName>
</protein>
<comment type="caution">
    <text evidence="1">The sequence shown here is derived from an EMBL/GenBank/DDBJ whole genome shotgun (WGS) entry which is preliminary data.</text>
</comment>
<organism evidence="1 2">
    <name type="scientific">Racocetra persica</name>
    <dbReference type="NCBI Taxonomy" id="160502"/>
    <lineage>
        <taxon>Eukaryota</taxon>
        <taxon>Fungi</taxon>
        <taxon>Fungi incertae sedis</taxon>
        <taxon>Mucoromycota</taxon>
        <taxon>Glomeromycotina</taxon>
        <taxon>Glomeromycetes</taxon>
        <taxon>Diversisporales</taxon>
        <taxon>Gigasporaceae</taxon>
        <taxon>Racocetra</taxon>
    </lineage>
</organism>
<dbReference type="EMBL" id="CAJVQC010062982">
    <property type="protein sequence ID" value="CAG8803234.1"/>
    <property type="molecule type" value="Genomic_DNA"/>
</dbReference>
<accession>A0ACA9RQB3</accession>
<reference evidence="1" key="1">
    <citation type="submission" date="2021-06" db="EMBL/GenBank/DDBJ databases">
        <authorList>
            <person name="Kallberg Y."/>
            <person name="Tangrot J."/>
            <person name="Rosling A."/>
        </authorList>
    </citation>
    <scope>NUCLEOTIDE SEQUENCE</scope>
    <source>
        <strain evidence="1">MA461A</strain>
    </source>
</reference>
<dbReference type="Proteomes" id="UP000789920">
    <property type="component" value="Unassembled WGS sequence"/>
</dbReference>
<proteinExistence type="predicted"/>